<sequence>MVAGKKLTAAEKYLVVKTYEFLCQKKASAPHLWKGGLYGRTGSSTTTRISPRWKVQNHLGGLQKYETKYLQQGDECEIASEPEGSNEDTEEDDAVDDNEAVAD</sequence>
<dbReference type="AlphaFoldDB" id="D0P4K0"/>
<dbReference type="GeneID" id="9477758"/>
<dbReference type="VEuPathDB" id="FungiDB:PITG_21819"/>
<protein>
    <submittedName>
        <fullName evidence="2">Uncharacterized protein</fullName>
    </submittedName>
</protein>
<dbReference type="EMBL" id="DS028666">
    <property type="protein sequence ID" value="EEY66889.1"/>
    <property type="molecule type" value="Genomic_DNA"/>
</dbReference>
<keyword evidence="3" id="KW-1185">Reference proteome</keyword>
<organism evidence="2 3">
    <name type="scientific">Phytophthora infestans (strain T30-4)</name>
    <name type="common">Potato late blight agent</name>
    <dbReference type="NCBI Taxonomy" id="403677"/>
    <lineage>
        <taxon>Eukaryota</taxon>
        <taxon>Sar</taxon>
        <taxon>Stramenopiles</taxon>
        <taxon>Oomycota</taxon>
        <taxon>Peronosporomycetes</taxon>
        <taxon>Peronosporales</taxon>
        <taxon>Peronosporaceae</taxon>
        <taxon>Phytophthora</taxon>
    </lineage>
</organism>
<dbReference type="OrthoDB" id="145025at2759"/>
<name>D0P4K0_PHYIT</name>
<evidence type="ECO:0000313" key="3">
    <source>
        <dbReference type="Proteomes" id="UP000006643"/>
    </source>
</evidence>
<dbReference type="InParanoid" id="D0P4K0"/>
<gene>
    <name evidence="2" type="ORF">PITG_21819</name>
</gene>
<accession>D0P4K0</accession>
<dbReference type="HOGENOM" id="CLU_2269092_0_0_1"/>
<reference evidence="3" key="1">
    <citation type="journal article" date="2009" name="Nature">
        <title>Genome sequence and analysis of the Irish potato famine pathogen Phytophthora infestans.</title>
        <authorList>
            <consortium name="The Broad Institute Genome Sequencing Platform"/>
            <person name="Haas B.J."/>
            <person name="Kamoun S."/>
            <person name="Zody M.C."/>
            <person name="Jiang R.H."/>
            <person name="Handsaker R.E."/>
            <person name="Cano L.M."/>
            <person name="Grabherr M."/>
            <person name="Kodira C.D."/>
            <person name="Raffaele S."/>
            <person name="Torto-Alalibo T."/>
            <person name="Bozkurt T.O."/>
            <person name="Ah-Fong A.M."/>
            <person name="Alvarado L."/>
            <person name="Anderson V.L."/>
            <person name="Armstrong M.R."/>
            <person name="Avrova A."/>
            <person name="Baxter L."/>
            <person name="Beynon J."/>
            <person name="Boevink P.C."/>
            <person name="Bollmann S.R."/>
            <person name="Bos J.I."/>
            <person name="Bulone V."/>
            <person name="Cai G."/>
            <person name="Cakir C."/>
            <person name="Carrington J.C."/>
            <person name="Chawner M."/>
            <person name="Conti L."/>
            <person name="Costanzo S."/>
            <person name="Ewan R."/>
            <person name="Fahlgren N."/>
            <person name="Fischbach M.A."/>
            <person name="Fugelstad J."/>
            <person name="Gilroy E.M."/>
            <person name="Gnerre S."/>
            <person name="Green P.J."/>
            <person name="Grenville-Briggs L.J."/>
            <person name="Griffith J."/>
            <person name="Grunwald N.J."/>
            <person name="Horn K."/>
            <person name="Horner N.R."/>
            <person name="Hu C.H."/>
            <person name="Huitema E."/>
            <person name="Jeong D.H."/>
            <person name="Jones A.M."/>
            <person name="Jones J.D."/>
            <person name="Jones R.W."/>
            <person name="Karlsson E.K."/>
            <person name="Kunjeti S.G."/>
            <person name="Lamour K."/>
            <person name="Liu Z."/>
            <person name="Ma L."/>
            <person name="Maclean D."/>
            <person name="Chibucos M.C."/>
            <person name="McDonald H."/>
            <person name="McWalters J."/>
            <person name="Meijer H.J."/>
            <person name="Morgan W."/>
            <person name="Morris P.F."/>
            <person name="Munro C.A."/>
            <person name="O'Neill K."/>
            <person name="Ospina-Giraldo M."/>
            <person name="Pinzon A."/>
            <person name="Pritchard L."/>
            <person name="Ramsahoye B."/>
            <person name="Ren Q."/>
            <person name="Restrepo S."/>
            <person name="Roy S."/>
            <person name="Sadanandom A."/>
            <person name="Savidor A."/>
            <person name="Schornack S."/>
            <person name="Schwartz D.C."/>
            <person name="Schumann U.D."/>
            <person name="Schwessinger B."/>
            <person name="Seyer L."/>
            <person name="Sharpe T."/>
            <person name="Silvar C."/>
            <person name="Song J."/>
            <person name="Studholme D.J."/>
            <person name="Sykes S."/>
            <person name="Thines M."/>
            <person name="van de Vondervoort P.J."/>
            <person name="Phuntumart V."/>
            <person name="Wawra S."/>
            <person name="Weide R."/>
            <person name="Win J."/>
            <person name="Young C."/>
            <person name="Zhou S."/>
            <person name="Fry W."/>
            <person name="Meyers B.C."/>
            <person name="van West P."/>
            <person name="Ristaino J."/>
            <person name="Govers F."/>
            <person name="Birch P.R."/>
            <person name="Whisson S.C."/>
            <person name="Judelson H.S."/>
            <person name="Nusbaum C."/>
        </authorList>
    </citation>
    <scope>NUCLEOTIDE SEQUENCE [LARGE SCALE GENOMIC DNA]</scope>
    <source>
        <strain evidence="3">T30-4</strain>
    </source>
</reference>
<evidence type="ECO:0000256" key="1">
    <source>
        <dbReference type="SAM" id="MobiDB-lite"/>
    </source>
</evidence>
<proteinExistence type="predicted"/>
<dbReference type="Proteomes" id="UP000006643">
    <property type="component" value="Unassembled WGS sequence"/>
</dbReference>
<feature type="region of interest" description="Disordered" evidence="1">
    <location>
        <begin position="77"/>
        <end position="103"/>
    </location>
</feature>
<dbReference type="RefSeq" id="XP_002894774.1">
    <property type="nucleotide sequence ID" value="XM_002894728.1"/>
</dbReference>
<dbReference type="KEGG" id="pif:PITG_21819"/>
<evidence type="ECO:0000313" key="2">
    <source>
        <dbReference type="EMBL" id="EEY66889.1"/>
    </source>
</evidence>